<reference evidence="1 2" key="1">
    <citation type="journal article" date="2016" name="Genome Announc.">
        <title>Draft Genome Sequence of the Thermotolerant Cyanobacterium Desertifilum sp. IPPAS B-1220.</title>
        <authorList>
            <person name="Mironov K.S."/>
            <person name="Sinetova M.A."/>
            <person name="Bolatkhan K."/>
            <person name="Zayadan B.K."/>
            <person name="Ustinova V.V."/>
            <person name="Kupriyanova E.V."/>
            <person name="Skrypnik A.N."/>
            <person name="Gogoleva N.E."/>
            <person name="Gogolev Y.V."/>
            <person name="Los D.A."/>
        </authorList>
    </citation>
    <scope>NUCLEOTIDE SEQUENCE [LARGE SCALE GENOMIC DNA]</scope>
    <source>
        <strain evidence="1 2">IPPAS B-1220</strain>
    </source>
</reference>
<name>A0ACD5GXY8_9CYAN</name>
<proteinExistence type="predicted"/>
<dbReference type="EMBL" id="CP182909">
    <property type="protein sequence ID" value="XPM65436.1"/>
    <property type="molecule type" value="Genomic_DNA"/>
</dbReference>
<sequence>MKKMQTVDVQIEQLLQMNRAQSGERIVAVISDFYGSRWIYLEEIENREQFLLDAGWQTGGDVLKTVLSIYRNGA</sequence>
<organism evidence="1 2">
    <name type="scientific">Desertifilum tharense IPPAS B-1220</name>
    <dbReference type="NCBI Taxonomy" id="1781255"/>
    <lineage>
        <taxon>Bacteria</taxon>
        <taxon>Bacillati</taxon>
        <taxon>Cyanobacteriota</taxon>
        <taxon>Cyanophyceae</taxon>
        <taxon>Desertifilales</taxon>
        <taxon>Desertifilaceae</taxon>
        <taxon>Desertifilum</taxon>
    </lineage>
</organism>
<gene>
    <name evidence="1" type="ORF">BH720_006930</name>
</gene>
<dbReference type="Proteomes" id="UP000095472">
    <property type="component" value="Chromosome"/>
</dbReference>
<protein>
    <submittedName>
        <fullName evidence="1">Uncharacterized protein</fullName>
    </submittedName>
</protein>
<accession>A0ACD5GXY8</accession>
<evidence type="ECO:0000313" key="2">
    <source>
        <dbReference type="Proteomes" id="UP000095472"/>
    </source>
</evidence>
<keyword evidence="2" id="KW-1185">Reference proteome</keyword>
<evidence type="ECO:0000313" key="1">
    <source>
        <dbReference type="EMBL" id="XPM65436.1"/>
    </source>
</evidence>